<accession>A0ABT3KP64</accession>
<name>A0ABT3KP64_9BURK</name>
<comment type="caution">
    <text evidence="2">The sequence shown here is derived from an EMBL/GenBank/DDBJ whole genome shotgun (WGS) entry which is preliminary data.</text>
</comment>
<keyword evidence="3" id="KW-1185">Reference proteome</keyword>
<keyword evidence="1" id="KW-1133">Transmembrane helix</keyword>
<organism evidence="2 3">
    <name type="scientific">Verminephrobacter aporrectodeae subsp. tuberculatae</name>
    <dbReference type="NCBI Taxonomy" id="1110392"/>
    <lineage>
        <taxon>Bacteria</taxon>
        <taxon>Pseudomonadati</taxon>
        <taxon>Pseudomonadota</taxon>
        <taxon>Betaproteobacteria</taxon>
        <taxon>Burkholderiales</taxon>
        <taxon>Comamonadaceae</taxon>
        <taxon>Verminephrobacter</taxon>
    </lineage>
</organism>
<proteinExistence type="predicted"/>
<dbReference type="Proteomes" id="UP001208935">
    <property type="component" value="Unassembled WGS sequence"/>
</dbReference>
<evidence type="ECO:0000313" key="3">
    <source>
        <dbReference type="Proteomes" id="UP001208935"/>
    </source>
</evidence>
<dbReference type="EMBL" id="QZCW01000001">
    <property type="protein sequence ID" value="MCW5320111.1"/>
    <property type="molecule type" value="Genomic_DNA"/>
</dbReference>
<keyword evidence="1" id="KW-0812">Transmembrane</keyword>
<protein>
    <submittedName>
        <fullName evidence="2">Uncharacterized protein</fullName>
    </submittedName>
</protein>
<keyword evidence="1" id="KW-0472">Membrane</keyword>
<reference evidence="3" key="1">
    <citation type="submission" date="2023-07" db="EMBL/GenBank/DDBJ databases">
        <title>Verminephrobacter genomes.</title>
        <authorList>
            <person name="Lund M.B."/>
        </authorList>
    </citation>
    <scope>NUCLEOTIDE SEQUENCE [LARGE SCALE GENOMIC DNA]</scope>
    <source>
        <strain evidence="3">AtM5-05</strain>
    </source>
</reference>
<sequence length="59" mass="6173">MGSAALQCGQSSVEYGVVCAALAFALGVGMLDDSSVLRELLNAFQLAYQKFSFAISLPI</sequence>
<evidence type="ECO:0000313" key="2">
    <source>
        <dbReference type="EMBL" id="MCW5320111.1"/>
    </source>
</evidence>
<feature type="transmembrane region" description="Helical" evidence="1">
    <location>
        <begin position="12"/>
        <end position="31"/>
    </location>
</feature>
<evidence type="ECO:0000256" key="1">
    <source>
        <dbReference type="SAM" id="Phobius"/>
    </source>
</evidence>
<gene>
    <name evidence="2" type="ORF">D5039_02635</name>
</gene>